<dbReference type="SFLD" id="SFLDS00003">
    <property type="entry name" value="Haloacid_Dehalogenase"/>
    <property type="match status" value="1"/>
</dbReference>
<keyword evidence="4" id="KW-1185">Reference proteome</keyword>
<dbReference type="NCBIfam" id="TIGR01549">
    <property type="entry name" value="HAD-SF-IA-v1"/>
    <property type="match status" value="1"/>
</dbReference>
<name>A0A4Z0FCU7_9GAMM</name>
<sequence>MVERVQAAIPTGGRDSDGERLIRAVLFDLDGTLADTAPDLGAALNTLRRQADLDELPLNTIRPWVSKGARGLIQCGFGLDSGAPEAAALVDALLDHYAGAVCVRTRLFPGMDRVLDQIESRGLCWGIVTNKPRRFTHPLMDGLGLSQRAGCLVCGDTLPVRKPDPAPIHLACAQLRVPPSMAVMVGDDRRDILAARAAGAWSLAATYGYVEQTDPPGAWPAHGLVHQPTDLLNWLDRTS</sequence>
<accession>A0A4Z0FCU7</accession>
<dbReference type="GO" id="GO:0046872">
    <property type="term" value="F:metal ion binding"/>
    <property type="evidence" value="ECO:0007669"/>
    <property type="project" value="UniProtKB-KW"/>
</dbReference>
<dbReference type="Gene3D" id="1.10.150.240">
    <property type="entry name" value="Putative phosphatase, domain 2"/>
    <property type="match status" value="1"/>
</dbReference>
<dbReference type="EMBL" id="SRIO01000002">
    <property type="protein sequence ID" value="TFZ83852.1"/>
    <property type="molecule type" value="Genomic_DNA"/>
</dbReference>
<dbReference type="Pfam" id="PF00702">
    <property type="entry name" value="Hydrolase"/>
    <property type="match status" value="1"/>
</dbReference>
<evidence type="ECO:0000256" key="2">
    <source>
        <dbReference type="ARBA" id="ARBA00022842"/>
    </source>
</evidence>
<dbReference type="SFLD" id="SFLDG01135">
    <property type="entry name" value="C1.5.6:_HAD__Beta-PGM__Phospha"/>
    <property type="match status" value="1"/>
</dbReference>
<dbReference type="InterPro" id="IPR036412">
    <property type="entry name" value="HAD-like_sf"/>
</dbReference>
<keyword evidence="2" id="KW-0460">Magnesium</keyword>
<protein>
    <submittedName>
        <fullName evidence="3">HAD family hydrolase</fullName>
    </submittedName>
</protein>
<dbReference type="SUPFAM" id="SSF56784">
    <property type="entry name" value="HAD-like"/>
    <property type="match status" value="1"/>
</dbReference>
<dbReference type="OrthoDB" id="9776368at2"/>
<evidence type="ECO:0000313" key="3">
    <source>
        <dbReference type="EMBL" id="TFZ83852.1"/>
    </source>
</evidence>
<keyword evidence="1 3" id="KW-0378">Hydrolase</keyword>
<dbReference type="GO" id="GO:0008967">
    <property type="term" value="F:phosphoglycolate phosphatase activity"/>
    <property type="evidence" value="ECO:0007669"/>
    <property type="project" value="TreeGrafter"/>
</dbReference>
<dbReference type="Gene3D" id="3.40.50.1000">
    <property type="entry name" value="HAD superfamily/HAD-like"/>
    <property type="match status" value="1"/>
</dbReference>
<proteinExistence type="predicted"/>
<dbReference type="PRINTS" id="PR00413">
    <property type="entry name" value="HADHALOGNASE"/>
</dbReference>
<dbReference type="SFLD" id="SFLDG01129">
    <property type="entry name" value="C1.5:_HAD__Beta-PGM__Phosphata"/>
    <property type="match status" value="1"/>
</dbReference>
<evidence type="ECO:0000313" key="4">
    <source>
        <dbReference type="Proteomes" id="UP000297890"/>
    </source>
</evidence>
<dbReference type="PANTHER" id="PTHR43434:SF23">
    <property type="entry name" value="PHOSPHOGLYCOLATE PHOSPHATASE"/>
    <property type="match status" value="1"/>
</dbReference>
<comment type="caution">
    <text evidence="3">The sequence shown here is derived from an EMBL/GenBank/DDBJ whole genome shotgun (WGS) entry which is preliminary data.</text>
</comment>
<dbReference type="NCBIfam" id="TIGR01509">
    <property type="entry name" value="HAD-SF-IA-v3"/>
    <property type="match status" value="1"/>
</dbReference>
<dbReference type="InterPro" id="IPR050155">
    <property type="entry name" value="HAD-like_hydrolase_sf"/>
</dbReference>
<dbReference type="PANTHER" id="PTHR43434">
    <property type="entry name" value="PHOSPHOGLYCOLATE PHOSPHATASE"/>
    <property type="match status" value="1"/>
</dbReference>
<reference evidence="3 4" key="1">
    <citation type="journal article" date="2019" name="ISME J.">
        <title>Candidatus Macondimonas diazotrophica, a novel gammaproteobacterial genus dominating crude-oil-contaminated coastal sediments.</title>
        <authorList>
            <person name="Karthikeyan S."/>
            <person name="Konstantinidis K."/>
        </authorList>
    </citation>
    <scope>NUCLEOTIDE SEQUENCE [LARGE SCALE GENOMIC DNA]</scope>
    <source>
        <strain evidence="3 4">KTK01</strain>
    </source>
</reference>
<dbReference type="AlphaFoldDB" id="A0A4Z0FCU7"/>
<dbReference type="RefSeq" id="WP_135280779.1">
    <property type="nucleotide sequence ID" value="NZ_SRIO01000002.1"/>
</dbReference>
<dbReference type="InterPro" id="IPR023214">
    <property type="entry name" value="HAD_sf"/>
</dbReference>
<dbReference type="GO" id="GO:0006281">
    <property type="term" value="P:DNA repair"/>
    <property type="evidence" value="ECO:0007669"/>
    <property type="project" value="TreeGrafter"/>
</dbReference>
<dbReference type="GO" id="GO:0005829">
    <property type="term" value="C:cytosol"/>
    <property type="evidence" value="ECO:0007669"/>
    <property type="project" value="TreeGrafter"/>
</dbReference>
<dbReference type="Proteomes" id="UP000297890">
    <property type="component" value="Unassembled WGS sequence"/>
</dbReference>
<evidence type="ECO:0000256" key="1">
    <source>
        <dbReference type="ARBA" id="ARBA00022801"/>
    </source>
</evidence>
<dbReference type="InterPro" id="IPR006439">
    <property type="entry name" value="HAD-SF_hydro_IA"/>
</dbReference>
<dbReference type="InterPro" id="IPR023198">
    <property type="entry name" value="PGP-like_dom2"/>
</dbReference>
<organism evidence="3 4">
    <name type="scientific">Candidatus Macondimonas diazotrophica</name>
    <dbReference type="NCBI Taxonomy" id="2305248"/>
    <lineage>
        <taxon>Bacteria</taxon>
        <taxon>Pseudomonadati</taxon>
        <taxon>Pseudomonadota</taxon>
        <taxon>Gammaproteobacteria</taxon>
        <taxon>Chromatiales</taxon>
        <taxon>Ectothiorhodospiraceae</taxon>
        <taxon>Candidatus Macondimonas</taxon>
    </lineage>
</organism>
<gene>
    <name evidence="3" type="ORF">E4680_02455</name>
</gene>